<keyword evidence="1" id="KW-0812">Transmembrane</keyword>
<dbReference type="STRING" id="871325.SAMN05444349_1515"/>
<feature type="transmembrane region" description="Helical" evidence="1">
    <location>
        <begin position="215"/>
        <end position="247"/>
    </location>
</feature>
<feature type="transmembrane region" description="Helical" evidence="1">
    <location>
        <begin position="267"/>
        <end position="287"/>
    </location>
</feature>
<dbReference type="InterPro" id="IPR049458">
    <property type="entry name" value="EpsG-like"/>
</dbReference>
<evidence type="ECO:0000313" key="2">
    <source>
        <dbReference type="EMBL" id="SHF95480.1"/>
    </source>
</evidence>
<feature type="transmembrane region" description="Helical" evidence="1">
    <location>
        <begin position="110"/>
        <end position="129"/>
    </location>
</feature>
<keyword evidence="3" id="KW-1185">Reference proteome</keyword>
<dbReference type="Proteomes" id="UP000184436">
    <property type="component" value="Unassembled WGS sequence"/>
</dbReference>
<gene>
    <name evidence="2" type="ORF">SAMN05444349_1515</name>
</gene>
<evidence type="ECO:0000313" key="3">
    <source>
        <dbReference type="Proteomes" id="UP000184436"/>
    </source>
</evidence>
<feature type="transmembrane region" description="Helical" evidence="1">
    <location>
        <begin position="12"/>
        <end position="30"/>
    </location>
</feature>
<keyword evidence="1" id="KW-0472">Membrane</keyword>
<protein>
    <submittedName>
        <fullName evidence="2">EpsG family protein</fullName>
    </submittedName>
</protein>
<accession>A0A1M5FVA8</accession>
<evidence type="ECO:0000256" key="1">
    <source>
        <dbReference type="SAM" id="Phobius"/>
    </source>
</evidence>
<dbReference type="OrthoDB" id="9873904at2"/>
<dbReference type="AlphaFoldDB" id="A0A1M5FVA8"/>
<dbReference type="Pfam" id="PF14897">
    <property type="entry name" value="EpsG"/>
    <property type="match status" value="1"/>
</dbReference>
<organism evidence="2 3">
    <name type="scientific">Bacteroides faecichinchillae</name>
    <dbReference type="NCBI Taxonomy" id="871325"/>
    <lineage>
        <taxon>Bacteria</taxon>
        <taxon>Pseudomonadati</taxon>
        <taxon>Bacteroidota</taxon>
        <taxon>Bacteroidia</taxon>
        <taxon>Bacteroidales</taxon>
        <taxon>Bacteroidaceae</taxon>
        <taxon>Bacteroides</taxon>
    </lineage>
</organism>
<feature type="transmembrane region" description="Helical" evidence="1">
    <location>
        <begin position="358"/>
        <end position="377"/>
    </location>
</feature>
<name>A0A1M5FVA8_9BACE</name>
<feature type="transmembrane region" description="Helical" evidence="1">
    <location>
        <begin position="51"/>
        <end position="69"/>
    </location>
</feature>
<feature type="transmembrane region" description="Helical" evidence="1">
    <location>
        <begin position="136"/>
        <end position="159"/>
    </location>
</feature>
<reference evidence="2 3" key="1">
    <citation type="submission" date="2016-11" db="EMBL/GenBank/DDBJ databases">
        <authorList>
            <person name="Jaros S."/>
            <person name="Januszkiewicz K."/>
            <person name="Wedrychowicz H."/>
        </authorList>
    </citation>
    <scope>NUCLEOTIDE SEQUENCE [LARGE SCALE GENOMIC DNA]</scope>
    <source>
        <strain evidence="2 3">DSM 26883</strain>
    </source>
</reference>
<keyword evidence="1" id="KW-1133">Transmembrane helix</keyword>
<dbReference type="RefSeq" id="WP_073350423.1">
    <property type="nucleotide sequence ID" value="NZ_FQVD01000051.1"/>
</dbReference>
<feature type="transmembrane region" description="Helical" evidence="1">
    <location>
        <begin position="299"/>
        <end position="322"/>
    </location>
</feature>
<proteinExistence type="predicted"/>
<dbReference type="EMBL" id="FQVD01000051">
    <property type="protein sequence ID" value="SHF95480.1"/>
    <property type="molecule type" value="Genomic_DNA"/>
</dbReference>
<sequence>MLFGFDEKFQTIFLFIFTLLIFFVVPSTYLNIKGGKLEKIYSKSLLKDGRFWVVCIVYFVIFGFRYNYLQDWSQYVRYYEYIQSGGENNGWREPGFYIFVKMLTILGFNYYAMFVIECFMWIFSICYLFKDNRKYLVWVLPFVFVTSTNLALVISRQFFAMSFLLLAYRDYWDGKNLRALIFACIAPMLHFSAVIWVPVFYFLKKIEFVKPVWMVAAFLVITVSSSVFFDILASSAESITVLFNLFFDSAVYDVSTLDSLQSETTGANLRQMLTLSITRGIYIYSYYYFRKRGFLSNPIMNNIALIGSLAIIVDLLLGYNMIFSRFATYIRIFYDIGWGIFSYMAFVRIKAASTTSKILIFLAMFYMFGSFFLGLGGRKAEVSDVNPFLIYEIK</sequence>
<feature type="transmembrane region" description="Helical" evidence="1">
    <location>
        <begin position="328"/>
        <end position="346"/>
    </location>
</feature>
<feature type="transmembrane region" description="Helical" evidence="1">
    <location>
        <begin position="179"/>
        <end position="203"/>
    </location>
</feature>